<dbReference type="PANTHER" id="PTHR21266:SF60">
    <property type="entry name" value="3-KETOSTEROID-9-ALPHA-MONOOXYGENASE, OXYGENASE COMPONENT"/>
    <property type="match status" value="1"/>
</dbReference>
<comment type="caution">
    <text evidence="8">The sequence shown here is derived from an EMBL/GenBank/DDBJ whole genome shotgun (WGS) entry which is preliminary data.</text>
</comment>
<dbReference type="Gene3D" id="2.102.10.10">
    <property type="entry name" value="Rieske [2Fe-2S] iron-sulphur domain"/>
    <property type="match status" value="1"/>
</dbReference>
<keyword evidence="4" id="KW-0408">Iron</keyword>
<proteinExistence type="predicted"/>
<name>A0ABP9KMG7_9ACTN</name>
<accession>A0ABP9KMG7</accession>
<keyword evidence="9" id="KW-1185">Reference proteome</keyword>
<evidence type="ECO:0000256" key="6">
    <source>
        <dbReference type="SAM" id="Phobius"/>
    </source>
</evidence>
<dbReference type="CDD" id="cd03467">
    <property type="entry name" value="Rieske"/>
    <property type="match status" value="1"/>
</dbReference>
<feature type="domain" description="Rieske" evidence="7">
    <location>
        <begin position="205"/>
        <end position="302"/>
    </location>
</feature>
<dbReference type="PROSITE" id="PS51296">
    <property type="entry name" value="RIESKE"/>
    <property type="match status" value="1"/>
</dbReference>
<reference evidence="9" key="1">
    <citation type="journal article" date="2019" name="Int. J. Syst. Evol. Microbiol.">
        <title>The Global Catalogue of Microorganisms (GCM) 10K type strain sequencing project: providing services to taxonomists for standard genome sequencing and annotation.</title>
        <authorList>
            <consortium name="The Broad Institute Genomics Platform"/>
            <consortium name="The Broad Institute Genome Sequencing Center for Infectious Disease"/>
            <person name="Wu L."/>
            <person name="Ma J."/>
        </authorList>
    </citation>
    <scope>NUCLEOTIDE SEQUENCE [LARGE SCALE GENOMIC DNA]</scope>
    <source>
        <strain evidence="9">JCM 18410</strain>
    </source>
</reference>
<evidence type="ECO:0000313" key="9">
    <source>
        <dbReference type="Proteomes" id="UP001500124"/>
    </source>
</evidence>
<keyword evidence="6" id="KW-0812">Transmembrane</keyword>
<keyword evidence="6" id="KW-1133">Transmembrane helix</keyword>
<keyword evidence="2" id="KW-0479">Metal-binding</keyword>
<sequence>MTHTTRTRRAAAAAGRLLPDEAGPGRILRAVDRLERFSGADRMLDRIRDAVHAVPLGPLRDGLHGRWLGHPVHPVMVQLPIGSWMSAAVLDFIPGQRRAVRTLIATGLLTATPAAVSGLVDWAELHPQQMRVGAVHAVANMTALALYTGSLTARLRGREARGKLLGLAGLGAVAAGGALGGHLAYRQASGANHAEHVPHLVSPGWHPVAELADLPDGTPVRREIDGIAVVVVRQGPRTVYVLAERCSHMAGPLSEGAVEEGCLRCPWHGSVFRLSDGWNVQGPATAPQPAFDTRVVDDRVEARLRTP</sequence>
<evidence type="ECO:0000259" key="7">
    <source>
        <dbReference type="PROSITE" id="PS51296"/>
    </source>
</evidence>
<dbReference type="Pfam" id="PF00355">
    <property type="entry name" value="Rieske"/>
    <property type="match status" value="1"/>
</dbReference>
<evidence type="ECO:0000256" key="5">
    <source>
        <dbReference type="ARBA" id="ARBA00023014"/>
    </source>
</evidence>
<evidence type="ECO:0000256" key="3">
    <source>
        <dbReference type="ARBA" id="ARBA00023002"/>
    </source>
</evidence>
<keyword evidence="6" id="KW-0472">Membrane</keyword>
<evidence type="ECO:0000256" key="4">
    <source>
        <dbReference type="ARBA" id="ARBA00023004"/>
    </source>
</evidence>
<dbReference type="InterPro" id="IPR050584">
    <property type="entry name" value="Cholesterol_7-desaturase"/>
</dbReference>
<dbReference type="InterPro" id="IPR017941">
    <property type="entry name" value="Rieske_2Fe-2S"/>
</dbReference>
<dbReference type="Pfam" id="PF09990">
    <property type="entry name" value="DUF2231"/>
    <property type="match status" value="1"/>
</dbReference>
<feature type="transmembrane region" description="Helical" evidence="6">
    <location>
        <begin position="164"/>
        <end position="185"/>
    </location>
</feature>
<feature type="transmembrane region" description="Helical" evidence="6">
    <location>
        <begin position="102"/>
        <end position="120"/>
    </location>
</feature>
<protein>
    <recommendedName>
        <fullName evidence="7">Rieske domain-containing protein</fullName>
    </recommendedName>
</protein>
<dbReference type="InterPro" id="IPR036922">
    <property type="entry name" value="Rieske_2Fe-2S_sf"/>
</dbReference>
<feature type="transmembrane region" description="Helical" evidence="6">
    <location>
        <begin position="132"/>
        <end position="152"/>
    </location>
</feature>
<dbReference type="InterPro" id="IPR019251">
    <property type="entry name" value="DUF2231_TM"/>
</dbReference>
<organism evidence="8 9">
    <name type="scientific">Streptomyces similanensis</name>
    <dbReference type="NCBI Taxonomy" id="1274988"/>
    <lineage>
        <taxon>Bacteria</taxon>
        <taxon>Bacillati</taxon>
        <taxon>Actinomycetota</taxon>
        <taxon>Actinomycetes</taxon>
        <taxon>Kitasatosporales</taxon>
        <taxon>Streptomycetaceae</taxon>
        <taxon>Streptomyces</taxon>
    </lineage>
</organism>
<dbReference type="RefSeq" id="WP_345669225.1">
    <property type="nucleotide sequence ID" value="NZ_BAABKC010000049.1"/>
</dbReference>
<evidence type="ECO:0000313" key="8">
    <source>
        <dbReference type="EMBL" id="GAA5059695.1"/>
    </source>
</evidence>
<keyword evidence="5" id="KW-0411">Iron-sulfur</keyword>
<keyword evidence="1" id="KW-0001">2Fe-2S</keyword>
<evidence type="ECO:0000256" key="1">
    <source>
        <dbReference type="ARBA" id="ARBA00022714"/>
    </source>
</evidence>
<dbReference type="PANTHER" id="PTHR21266">
    <property type="entry name" value="IRON-SULFUR DOMAIN CONTAINING PROTEIN"/>
    <property type="match status" value="1"/>
</dbReference>
<dbReference type="SUPFAM" id="SSF50022">
    <property type="entry name" value="ISP domain"/>
    <property type="match status" value="1"/>
</dbReference>
<evidence type="ECO:0000256" key="2">
    <source>
        <dbReference type="ARBA" id="ARBA00022723"/>
    </source>
</evidence>
<dbReference type="EMBL" id="BAABKC010000049">
    <property type="protein sequence ID" value="GAA5059695.1"/>
    <property type="molecule type" value="Genomic_DNA"/>
</dbReference>
<dbReference type="Proteomes" id="UP001500124">
    <property type="component" value="Unassembled WGS sequence"/>
</dbReference>
<keyword evidence="3" id="KW-0560">Oxidoreductase</keyword>
<gene>
    <name evidence="8" type="ORF">GCM10023336_35710</name>
</gene>